<dbReference type="SUPFAM" id="SSF52087">
    <property type="entry name" value="CRAL/TRIO domain"/>
    <property type="match status" value="1"/>
</dbReference>
<dbReference type="Proteomes" id="UP001642484">
    <property type="component" value="Unassembled WGS sequence"/>
</dbReference>
<feature type="region of interest" description="Disordered" evidence="1">
    <location>
        <begin position="1"/>
        <end position="32"/>
    </location>
</feature>
<dbReference type="CDD" id="cd00170">
    <property type="entry name" value="SEC14"/>
    <property type="match status" value="1"/>
</dbReference>
<feature type="compositionally biased region" description="Basic and acidic residues" evidence="1">
    <location>
        <begin position="8"/>
        <end position="29"/>
    </location>
</feature>
<evidence type="ECO:0000313" key="4">
    <source>
        <dbReference type="Proteomes" id="UP001642484"/>
    </source>
</evidence>
<dbReference type="EMBL" id="CAXAMN010005780">
    <property type="protein sequence ID" value="CAK9015332.1"/>
    <property type="molecule type" value="Genomic_DNA"/>
</dbReference>
<organism evidence="3 4">
    <name type="scientific">Durusdinium trenchii</name>
    <dbReference type="NCBI Taxonomy" id="1381693"/>
    <lineage>
        <taxon>Eukaryota</taxon>
        <taxon>Sar</taxon>
        <taxon>Alveolata</taxon>
        <taxon>Dinophyceae</taxon>
        <taxon>Suessiales</taxon>
        <taxon>Symbiodiniaceae</taxon>
        <taxon>Durusdinium</taxon>
    </lineage>
</organism>
<dbReference type="InterPro" id="IPR051026">
    <property type="entry name" value="PI/PC_transfer"/>
</dbReference>
<dbReference type="Pfam" id="PF01170">
    <property type="entry name" value="UPF0020"/>
    <property type="match status" value="1"/>
</dbReference>
<reference evidence="3 4" key="1">
    <citation type="submission" date="2024-02" db="EMBL/GenBank/DDBJ databases">
        <authorList>
            <person name="Chen Y."/>
            <person name="Shah S."/>
            <person name="Dougan E. K."/>
            <person name="Thang M."/>
            <person name="Chan C."/>
        </authorList>
    </citation>
    <scope>NUCLEOTIDE SEQUENCE [LARGE SCALE GENOMIC DNA]</scope>
</reference>
<accession>A0ABP0JLQ3</accession>
<proteinExistence type="predicted"/>
<dbReference type="InterPro" id="IPR029063">
    <property type="entry name" value="SAM-dependent_MTases_sf"/>
</dbReference>
<dbReference type="InterPro" id="IPR036273">
    <property type="entry name" value="CRAL/TRIO_N_dom_sf"/>
</dbReference>
<dbReference type="InterPro" id="IPR036865">
    <property type="entry name" value="CRAL-TRIO_dom_sf"/>
</dbReference>
<dbReference type="Pfam" id="PF00650">
    <property type="entry name" value="CRAL_TRIO"/>
    <property type="match status" value="1"/>
</dbReference>
<dbReference type="SUPFAM" id="SSF53335">
    <property type="entry name" value="S-adenosyl-L-methionine-dependent methyltransferases"/>
    <property type="match status" value="1"/>
</dbReference>
<feature type="domain" description="CRAL-TRIO" evidence="2">
    <location>
        <begin position="343"/>
        <end position="507"/>
    </location>
</feature>
<dbReference type="InterPro" id="IPR001251">
    <property type="entry name" value="CRAL-TRIO_dom"/>
</dbReference>
<dbReference type="PROSITE" id="PS50191">
    <property type="entry name" value="CRAL_TRIO"/>
    <property type="match status" value="1"/>
</dbReference>
<comment type="caution">
    <text evidence="3">The sequence shown here is derived from an EMBL/GenBank/DDBJ whole genome shotgun (WGS) entry which is preliminary data.</text>
</comment>
<protein>
    <recommendedName>
        <fullName evidence="2">CRAL-TRIO domain-containing protein</fullName>
    </recommendedName>
</protein>
<evidence type="ECO:0000256" key="1">
    <source>
        <dbReference type="SAM" id="MobiDB-lite"/>
    </source>
</evidence>
<gene>
    <name evidence="3" type="ORF">CCMP2556_LOCUS12063</name>
</gene>
<dbReference type="SMART" id="SM00516">
    <property type="entry name" value="SEC14"/>
    <property type="match status" value="1"/>
</dbReference>
<dbReference type="PANTHER" id="PTHR45657">
    <property type="entry name" value="CRAL-TRIO DOMAIN-CONTAINING PROTEIN YKL091C-RELATED"/>
    <property type="match status" value="1"/>
</dbReference>
<dbReference type="InterPro" id="IPR000241">
    <property type="entry name" value="RlmKL-like_Mtase"/>
</dbReference>
<name>A0ABP0JLQ3_9DINO</name>
<dbReference type="Gene3D" id="3.40.50.150">
    <property type="entry name" value="Vaccinia Virus protein VP39"/>
    <property type="match status" value="1"/>
</dbReference>
<evidence type="ECO:0000313" key="3">
    <source>
        <dbReference type="EMBL" id="CAK9015332.1"/>
    </source>
</evidence>
<dbReference type="PANTHER" id="PTHR45657:SF1">
    <property type="entry name" value="CRAL-TRIO DOMAIN-CONTAINING PROTEIN YKL091C-RELATED"/>
    <property type="match status" value="1"/>
</dbReference>
<dbReference type="Gene3D" id="3.40.525.10">
    <property type="entry name" value="CRAL-TRIO lipid binding domain"/>
    <property type="match status" value="2"/>
</dbReference>
<sequence length="811" mass="90294">MVPASVVSERKEQAAREEIASEDTGREAGKTGGQAAYRQWTIALRPQEVGVASKTIEFDEALALDLPYHKGVGEALHRFLLNLQDSKYTLVLRHTASNLNHFLEAASEALELEAVLSHRPERYFVLPREVRPYLRPDVHINYGRMRSEREGWAVLWTADLSCFVEKEGQTSERTLEGSVLLDPMGGVGTIAIEVAVAFRLGVLVLWSRSAGVLDAATTTGATTGPVDTDWTLEETDEEGVPLSMVADVSQVAEQLGLNGEVEPLADRLTLLRFYLHRDRQVASAVQMYRETIAWRQAFNLKQVMADYGHGEAVGAVRPLFRGDYGEDGMRLSTGPWRWTWHPNAPAAIHVEPFVFFGRLPSPAPDGGPVLVWRAGLADYGGFVREELVDEMIRAYVAHFEDALQSARSTSRGRLVRARVVVDAQGFDLVNLRYLQDHFPEVSASVTVVRAPWSVVKLYELLKPWLSQHVQQKVCFLAEDFAAGLWAHARLKLAMLPQFLGGHVPDEEMRRTTAAVRVPRLRARSSDLSGDATAAARLNAAQEDCRRLTLPDGSVDAVVTDVPFGNRNRLIWVNGLLPAFLAELQRVLRPQGGRAVLLLTRAHARQVVALLDEVFLALVVVAFLGLFLRQLPSEVPLGPPPVRDPDLLGAPSEAAEAAEAEAATPLPRCCYPGLRCEAGQRQYKILITQGERKVSKQKLSWMYRNVRETLLEGLRSREEECGYKTFVHVPDNDTENGKYPVQMRRGDVLIHIGLEGRGDFVQLCRRTFARRKVYCIEMFLEPAPKPSLGQGVCEIWTYSCLAFLFQASAPSW</sequence>
<keyword evidence="4" id="KW-1185">Reference proteome</keyword>
<evidence type="ECO:0000259" key="2">
    <source>
        <dbReference type="PROSITE" id="PS50191"/>
    </source>
</evidence>
<dbReference type="SUPFAM" id="SSF46938">
    <property type="entry name" value="CRAL/TRIO N-terminal domain"/>
    <property type="match status" value="1"/>
</dbReference>